<dbReference type="SUPFAM" id="SSF48452">
    <property type="entry name" value="TPR-like"/>
    <property type="match status" value="1"/>
</dbReference>
<protein>
    <recommendedName>
        <fullName evidence="4">Tetratricopeptide repeat protein</fullName>
    </recommendedName>
</protein>
<sequence>MLTGPLSEILKFENVDLHLIKRLLLRDGRTLRNKSEKDDDDANDIVYYTELIDDNQTKNDELAVIYHDIGFCYYQLTFYLLSLKYYKKSLGLCSIITTTTEEQQKFNYKLLSTTMSLYHTLNDGKMALDYAFKCLRILEAIEPRGNQEQIELANYCQEAIDLYQQLTLETVNQQQQYANVWSTLAVIYYDLDQISECLDCCQKSMEIFNKTSTTPHGTAGLNYELYVNLHLKNGQRWVAEEFYRKALNIIKTHAPYELRVIIRIENKLVKMFLDSED</sequence>
<dbReference type="AlphaFoldDB" id="A0A8S2FF11"/>
<comment type="caution">
    <text evidence="1">The sequence shown here is derived from an EMBL/GenBank/DDBJ whole genome shotgun (WGS) entry which is preliminary data.</text>
</comment>
<dbReference type="SMART" id="SM00028">
    <property type="entry name" value="TPR"/>
    <property type="match status" value="2"/>
</dbReference>
<accession>A0A8S2FF11</accession>
<evidence type="ECO:0000313" key="3">
    <source>
        <dbReference type="Proteomes" id="UP000677228"/>
    </source>
</evidence>
<gene>
    <name evidence="1" type="ORF">OVA965_LOCUS34512</name>
    <name evidence="2" type="ORF">TMI583_LOCUS35435</name>
</gene>
<dbReference type="Proteomes" id="UP000677228">
    <property type="component" value="Unassembled WGS sequence"/>
</dbReference>
<reference evidence="1" key="1">
    <citation type="submission" date="2021-02" db="EMBL/GenBank/DDBJ databases">
        <authorList>
            <person name="Nowell W R."/>
        </authorList>
    </citation>
    <scope>NUCLEOTIDE SEQUENCE</scope>
</reference>
<dbReference type="EMBL" id="CAJNOK010029043">
    <property type="protein sequence ID" value="CAF1442827.1"/>
    <property type="molecule type" value="Genomic_DNA"/>
</dbReference>
<dbReference type="InterPro" id="IPR019734">
    <property type="entry name" value="TPR_rpt"/>
</dbReference>
<dbReference type="Proteomes" id="UP000682733">
    <property type="component" value="Unassembled WGS sequence"/>
</dbReference>
<proteinExistence type="predicted"/>
<evidence type="ECO:0008006" key="4">
    <source>
        <dbReference type="Google" id="ProtNLM"/>
    </source>
</evidence>
<evidence type="ECO:0000313" key="1">
    <source>
        <dbReference type="EMBL" id="CAF1442827.1"/>
    </source>
</evidence>
<organism evidence="1 3">
    <name type="scientific">Didymodactylos carnosus</name>
    <dbReference type="NCBI Taxonomy" id="1234261"/>
    <lineage>
        <taxon>Eukaryota</taxon>
        <taxon>Metazoa</taxon>
        <taxon>Spiralia</taxon>
        <taxon>Gnathifera</taxon>
        <taxon>Rotifera</taxon>
        <taxon>Eurotatoria</taxon>
        <taxon>Bdelloidea</taxon>
        <taxon>Philodinida</taxon>
        <taxon>Philodinidae</taxon>
        <taxon>Didymodactylos</taxon>
    </lineage>
</organism>
<evidence type="ECO:0000313" key="2">
    <source>
        <dbReference type="EMBL" id="CAF4238874.1"/>
    </source>
</evidence>
<dbReference type="InterPro" id="IPR011990">
    <property type="entry name" value="TPR-like_helical_dom_sf"/>
</dbReference>
<name>A0A8S2FF11_9BILA</name>
<dbReference type="Gene3D" id="1.25.40.10">
    <property type="entry name" value="Tetratricopeptide repeat domain"/>
    <property type="match status" value="2"/>
</dbReference>
<dbReference type="Pfam" id="PF13424">
    <property type="entry name" value="TPR_12"/>
    <property type="match status" value="1"/>
</dbReference>
<dbReference type="EMBL" id="CAJOBA010050860">
    <property type="protein sequence ID" value="CAF4238874.1"/>
    <property type="molecule type" value="Genomic_DNA"/>
</dbReference>